<dbReference type="AlphaFoldDB" id="A0A8T3C8W0"/>
<gene>
    <name evidence="1" type="ORF">KFK09_001681</name>
</gene>
<evidence type="ECO:0000313" key="2">
    <source>
        <dbReference type="Proteomes" id="UP000829196"/>
    </source>
</evidence>
<comment type="caution">
    <text evidence="1">The sequence shown here is derived from an EMBL/GenBank/DDBJ whole genome shotgun (WGS) entry which is preliminary data.</text>
</comment>
<proteinExistence type="predicted"/>
<dbReference type="EMBL" id="JAGYWB010000002">
    <property type="protein sequence ID" value="KAI0529134.1"/>
    <property type="molecule type" value="Genomic_DNA"/>
</dbReference>
<sequence>MKGMDQSENEGKLGRRKKGHYDKVNVFMKENMRWSHLCFEVMLVHLSKKKIFIWLI</sequence>
<name>A0A8T3C8W0_DENNO</name>
<accession>A0A8T3C8W0</accession>
<dbReference type="Proteomes" id="UP000829196">
    <property type="component" value="Unassembled WGS sequence"/>
</dbReference>
<reference evidence="1" key="1">
    <citation type="journal article" date="2022" name="Front. Genet.">
        <title>Chromosome-Scale Assembly of the Dendrobium nobile Genome Provides Insights Into the Molecular Mechanism of the Biosynthesis of the Medicinal Active Ingredient of Dendrobium.</title>
        <authorList>
            <person name="Xu Q."/>
            <person name="Niu S.-C."/>
            <person name="Li K.-L."/>
            <person name="Zheng P.-J."/>
            <person name="Zhang X.-J."/>
            <person name="Jia Y."/>
            <person name="Liu Y."/>
            <person name="Niu Y.-X."/>
            <person name="Yu L.-H."/>
            <person name="Chen D.-F."/>
            <person name="Zhang G.-Q."/>
        </authorList>
    </citation>
    <scope>NUCLEOTIDE SEQUENCE</scope>
    <source>
        <tissue evidence="1">Leaf</tissue>
    </source>
</reference>
<organism evidence="1 2">
    <name type="scientific">Dendrobium nobile</name>
    <name type="common">Orchid</name>
    <dbReference type="NCBI Taxonomy" id="94219"/>
    <lineage>
        <taxon>Eukaryota</taxon>
        <taxon>Viridiplantae</taxon>
        <taxon>Streptophyta</taxon>
        <taxon>Embryophyta</taxon>
        <taxon>Tracheophyta</taxon>
        <taxon>Spermatophyta</taxon>
        <taxon>Magnoliopsida</taxon>
        <taxon>Liliopsida</taxon>
        <taxon>Asparagales</taxon>
        <taxon>Orchidaceae</taxon>
        <taxon>Epidendroideae</taxon>
        <taxon>Malaxideae</taxon>
        <taxon>Dendrobiinae</taxon>
        <taxon>Dendrobium</taxon>
    </lineage>
</organism>
<protein>
    <submittedName>
        <fullName evidence="1">Uncharacterized protein</fullName>
    </submittedName>
</protein>
<evidence type="ECO:0000313" key="1">
    <source>
        <dbReference type="EMBL" id="KAI0529134.1"/>
    </source>
</evidence>
<keyword evidence="2" id="KW-1185">Reference proteome</keyword>